<evidence type="ECO:0000256" key="13">
    <source>
        <dbReference type="ARBA" id="ARBA00029523"/>
    </source>
</evidence>
<evidence type="ECO:0000256" key="11">
    <source>
        <dbReference type="ARBA" id="ARBA00023204"/>
    </source>
</evidence>
<organism evidence="14 15">
    <name type="scientific">Mediterraneibacter gnavus</name>
    <name type="common">Ruminococcus gnavus</name>
    <dbReference type="NCBI Taxonomy" id="33038"/>
    <lineage>
        <taxon>Bacteria</taxon>
        <taxon>Bacillati</taxon>
        <taxon>Bacillota</taxon>
        <taxon>Clostridia</taxon>
        <taxon>Lachnospirales</taxon>
        <taxon>Lachnospiraceae</taxon>
        <taxon>Mediterraneibacter</taxon>
    </lineage>
</organism>
<keyword evidence="3" id="KW-0963">Cytoplasm</keyword>
<evidence type="ECO:0000256" key="12">
    <source>
        <dbReference type="ARBA" id="ARBA00023447"/>
    </source>
</evidence>
<dbReference type="GO" id="GO:0004519">
    <property type="term" value="F:endonuclease activity"/>
    <property type="evidence" value="ECO:0007669"/>
    <property type="project" value="UniProtKB-KW"/>
</dbReference>
<comment type="caution">
    <text evidence="14">The sequence shown here is derived from an EMBL/GenBank/DDBJ whole genome shotgun (WGS) entry which is preliminary data.</text>
</comment>
<keyword evidence="10" id="KW-0233">DNA recombination</keyword>
<comment type="subcellular location">
    <subcellularLocation>
        <location evidence="2">Cytoplasm</location>
    </subcellularLocation>
</comment>
<dbReference type="GO" id="GO:0006310">
    <property type="term" value="P:DNA recombination"/>
    <property type="evidence" value="ECO:0007669"/>
    <property type="project" value="UniProtKB-KW"/>
</dbReference>
<keyword evidence="8 14" id="KW-0378">Hydrolase</keyword>
<dbReference type="SUPFAM" id="SSF52980">
    <property type="entry name" value="Restriction endonuclease-like"/>
    <property type="match status" value="1"/>
</dbReference>
<keyword evidence="6" id="KW-0255">Endonuclease</keyword>
<evidence type="ECO:0000256" key="5">
    <source>
        <dbReference type="ARBA" id="ARBA00022723"/>
    </source>
</evidence>
<evidence type="ECO:0000256" key="8">
    <source>
        <dbReference type="ARBA" id="ARBA00022801"/>
    </source>
</evidence>
<dbReference type="Proteomes" id="UP001297422">
    <property type="component" value="Unassembled WGS sequence"/>
</dbReference>
<keyword evidence="9" id="KW-0460">Magnesium</keyword>
<dbReference type="GO" id="GO:0006281">
    <property type="term" value="P:DNA repair"/>
    <property type="evidence" value="ECO:0007669"/>
    <property type="project" value="UniProtKB-KW"/>
</dbReference>
<dbReference type="AlphaFoldDB" id="A0AAJ1AVV5"/>
<evidence type="ECO:0000256" key="7">
    <source>
        <dbReference type="ARBA" id="ARBA00022763"/>
    </source>
</evidence>
<evidence type="ECO:0000313" key="15">
    <source>
        <dbReference type="Proteomes" id="UP001297422"/>
    </source>
</evidence>
<protein>
    <recommendedName>
        <fullName evidence="13">Holliday junction resolvase RecU</fullName>
    </recommendedName>
</protein>
<reference evidence="14" key="1">
    <citation type="submission" date="2021-10" db="EMBL/GenBank/DDBJ databases">
        <title>Collection of gut derived symbiotic bacterial strains cultured from healthy donors.</title>
        <authorList>
            <person name="Lin H."/>
            <person name="Littmann E."/>
            <person name="Claire K."/>
            <person name="Pamer E."/>
        </authorList>
    </citation>
    <scope>NUCLEOTIDE SEQUENCE</scope>
    <source>
        <strain evidence="14">MSK.23.4</strain>
    </source>
</reference>
<evidence type="ECO:0000256" key="1">
    <source>
        <dbReference type="ARBA" id="ARBA00001946"/>
    </source>
</evidence>
<sequence>MDTYSRALTGSRSRASGEYFEGMISAACRFYEERGISVIEKTPEPMKVLKPYDRRRGQFICCFAKQAQPDFKGVLMDSTMVLFDAKHTDKEKIMRSVVTEEQEECFERYMKLGAMCFLVVSIGLDKFYRVPWVVFRDMKKIYGHKYMDEKDLEAYKIKYLNGVLRFLDGIELREGEKE</sequence>
<keyword evidence="4" id="KW-0540">Nuclease</keyword>
<accession>A0AAJ1AVV5</accession>
<keyword evidence="11" id="KW-0234">DNA repair</keyword>
<dbReference type="Gene3D" id="3.40.1350.10">
    <property type="match status" value="1"/>
</dbReference>
<dbReference type="InterPro" id="IPR011856">
    <property type="entry name" value="tRNA_endonuc-like_dom_sf"/>
</dbReference>
<evidence type="ECO:0000313" key="14">
    <source>
        <dbReference type="EMBL" id="MCB5492778.1"/>
    </source>
</evidence>
<evidence type="ECO:0000256" key="4">
    <source>
        <dbReference type="ARBA" id="ARBA00022722"/>
    </source>
</evidence>
<dbReference type="RefSeq" id="WP_173878592.1">
    <property type="nucleotide sequence ID" value="NZ_JAAIMT010000003.1"/>
</dbReference>
<gene>
    <name evidence="14" type="ORF">LIQ10_03335</name>
</gene>
<evidence type="ECO:0000256" key="10">
    <source>
        <dbReference type="ARBA" id="ARBA00023172"/>
    </source>
</evidence>
<evidence type="ECO:0000256" key="2">
    <source>
        <dbReference type="ARBA" id="ARBA00004496"/>
    </source>
</evidence>
<keyword evidence="5" id="KW-0479">Metal-binding</keyword>
<dbReference type="GO" id="GO:0016787">
    <property type="term" value="F:hydrolase activity"/>
    <property type="evidence" value="ECO:0007669"/>
    <property type="project" value="UniProtKB-KW"/>
</dbReference>
<comment type="similarity">
    <text evidence="12">Belongs to the RecU family.</text>
</comment>
<dbReference type="GO" id="GO:0046872">
    <property type="term" value="F:metal ion binding"/>
    <property type="evidence" value="ECO:0007669"/>
    <property type="project" value="UniProtKB-KW"/>
</dbReference>
<dbReference type="GO" id="GO:0003676">
    <property type="term" value="F:nucleic acid binding"/>
    <property type="evidence" value="ECO:0007669"/>
    <property type="project" value="InterPro"/>
</dbReference>
<keyword evidence="7" id="KW-0227">DNA damage</keyword>
<dbReference type="GO" id="GO:0005737">
    <property type="term" value="C:cytoplasm"/>
    <property type="evidence" value="ECO:0007669"/>
    <property type="project" value="UniProtKB-SubCell"/>
</dbReference>
<dbReference type="InterPro" id="IPR011335">
    <property type="entry name" value="Restrct_endonuc-II-like"/>
</dbReference>
<evidence type="ECO:0000256" key="6">
    <source>
        <dbReference type="ARBA" id="ARBA00022759"/>
    </source>
</evidence>
<comment type="cofactor">
    <cofactor evidence="1">
        <name>Mg(2+)</name>
        <dbReference type="ChEBI" id="CHEBI:18420"/>
    </cofactor>
</comment>
<name>A0AAJ1AVV5_MEDGN</name>
<evidence type="ECO:0000256" key="9">
    <source>
        <dbReference type="ARBA" id="ARBA00022842"/>
    </source>
</evidence>
<dbReference type="InterPro" id="IPR004612">
    <property type="entry name" value="Resolv_RecU"/>
</dbReference>
<proteinExistence type="inferred from homology"/>
<dbReference type="Pfam" id="PF03838">
    <property type="entry name" value="RecU"/>
    <property type="match status" value="1"/>
</dbReference>
<evidence type="ECO:0000256" key="3">
    <source>
        <dbReference type="ARBA" id="ARBA00022490"/>
    </source>
</evidence>
<dbReference type="EMBL" id="JAJBNC010000004">
    <property type="protein sequence ID" value="MCB5492778.1"/>
    <property type="molecule type" value="Genomic_DNA"/>
</dbReference>